<evidence type="ECO:0000256" key="6">
    <source>
        <dbReference type="ARBA" id="ARBA00023136"/>
    </source>
</evidence>
<evidence type="ECO:0000256" key="4">
    <source>
        <dbReference type="ARBA" id="ARBA00022729"/>
    </source>
</evidence>
<comment type="caution">
    <text evidence="11">The sequence shown here is derived from an EMBL/GenBank/DDBJ whole genome shotgun (WGS) entry which is preliminary data.</text>
</comment>
<reference evidence="11 12" key="1">
    <citation type="submission" date="2019-11" db="EMBL/GenBank/DDBJ databases">
        <title>Venturia inaequalis Genome Resource.</title>
        <authorList>
            <person name="Lichtner F.J."/>
        </authorList>
    </citation>
    <scope>NUCLEOTIDE SEQUENCE [LARGE SCALE GENOMIC DNA]</scope>
    <source>
        <strain evidence="11">Bline_iso_100314</strain>
    </source>
</reference>
<accession>A0A8H3UCT4</accession>
<comment type="subcellular location">
    <subcellularLocation>
        <location evidence="1">Membrane</location>
        <topology evidence="1">Multi-pass membrane protein</topology>
    </subcellularLocation>
</comment>
<dbReference type="InterPro" id="IPR029063">
    <property type="entry name" value="SAM-dependent_MTases_sf"/>
</dbReference>
<sequence>MRRSLISSPLSLLLAVCLPLVSAIRMFESNSLSTCMSNSSFSATLFNVVFTPDNGTLTFDINGISQIASKVLVEFQVLGYGYSIYHKTIDPCSDETLKGLCPMNQAPIVLQSNAILPQSTVNQIPNAVYYIPDLDGKVQVWINGTDGTPLACVEAELSNGKTVNQKGVAWTVAIIAGLGLVISAVVSGLGHSNTSAHVASNAMSLFSYFQAQAFLGMTAVTTPPIVRGWTQNFQWSMGIIRVSFLQRMATWYQRATGGTPSKYLSSLATTSISVQKRSLDSLLARRAVTAMNYIAKRTNSQTTAAENLKTVTVKGIQRVGFVSKIESTNIFFTGYTFFVLFVLLVVIGVVAFKYICEGLVKSGRMKTDKFTDFRNGWRLVLKGILFRVVLIGFPQMVVLCFWELTQRDSAAEVVLGISTIVTMIVILAWAALKVWRIGRKSFKMHKNPAYILYSDPKALNKWGFLYVQFKATMYFFIVPVLAYTMIKGMFVGLGQGSGTVQTIGILIIDAAFLITVSIMRPYMDKKTNAFNIAIAAVNFFNVLLYLFFTEIFSVPTLAIGVMGVIFFVVNAVFALVILLMVLWSSIWALISKNPDTRYQPMRDDRGSFIKSQTNLGTTELDALGATARGDGKISTYAAERKRMELDDDDDLSGSSTNVSQVDGRPTTRSGATINDAGSGFFGQPPRTPVEPAQPMFNADAFLYNWGPHSLPQHNGFRAAIEKAFDIDPTSDYVYRANPAAVTLPQAQVAIDHGSARDFHAFYLDENGQQPDPSNPSPADIEAYISIFLPTTSTTKALTALGSNAKKGSLRASIAENLQSKLVLPSPASSTRISLPAKGKAPMITNPYFDIWAWSCQCLEWGGPSHGTERIRISHHILPVLYNHFGCLCPSGDALSIIQQLATPPGTTMRRPVVEIGSGNGYWASLLRKLGLTVYAVDNQHSLWRTTWIHDTIIKDGVKFLQSPPTNLPISPGERGCCDSILLLVYPQVGGDFTGKVIRAYEGDTIVVAGTQNGNGFTGFKDEIVDTWFERERPAFEKVMQIPLPSFAAKDEALFVFARKKE</sequence>
<dbReference type="Pfam" id="PF06011">
    <property type="entry name" value="TRP"/>
    <property type="match status" value="1"/>
</dbReference>
<dbReference type="EMBL" id="WNWQ01000537">
    <property type="protein sequence ID" value="KAE9966334.1"/>
    <property type="molecule type" value="Genomic_DNA"/>
</dbReference>
<dbReference type="GO" id="GO:0016020">
    <property type="term" value="C:membrane"/>
    <property type="evidence" value="ECO:0007669"/>
    <property type="project" value="UniProtKB-SubCell"/>
</dbReference>
<keyword evidence="4 9" id="KW-0732">Signal</keyword>
<feature type="transmembrane region" description="Helical" evidence="8">
    <location>
        <begin position="498"/>
        <end position="518"/>
    </location>
</feature>
<feature type="transmembrane region" description="Helical" evidence="8">
    <location>
        <begin position="332"/>
        <end position="356"/>
    </location>
</feature>
<organism evidence="11 12">
    <name type="scientific">Venturia inaequalis</name>
    <name type="common">Apple scab fungus</name>
    <dbReference type="NCBI Taxonomy" id="5025"/>
    <lineage>
        <taxon>Eukaryota</taxon>
        <taxon>Fungi</taxon>
        <taxon>Dikarya</taxon>
        <taxon>Ascomycota</taxon>
        <taxon>Pezizomycotina</taxon>
        <taxon>Dothideomycetes</taxon>
        <taxon>Pleosporomycetidae</taxon>
        <taxon>Venturiales</taxon>
        <taxon>Venturiaceae</taxon>
        <taxon>Venturia</taxon>
    </lineage>
</organism>
<evidence type="ECO:0000256" key="8">
    <source>
        <dbReference type="SAM" id="Phobius"/>
    </source>
</evidence>
<feature type="transmembrane region" description="Helical" evidence="8">
    <location>
        <begin position="410"/>
        <end position="435"/>
    </location>
</feature>
<dbReference type="SUPFAM" id="SSF53335">
    <property type="entry name" value="S-adenosyl-L-methionine-dependent methyltransferases"/>
    <property type="match status" value="1"/>
</dbReference>
<dbReference type="Proteomes" id="UP000433883">
    <property type="component" value="Unassembled WGS sequence"/>
</dbReference>
<keyword evidence="3 8" id="KW-0812">Transmembrane</keyword>
<evidence type="ECO:0000313" key="11">
    <source>
        <dbReference type="EMBL" id="KAE9966334.1"/>
    </source>
</evidence>
<name>A0A8H3UCT4_VENIN</name>
<feature type="transmembrane region" description="Helical" evidence="8">
    <location>
        <begin position="560"/>
        <end position="590"/>
    </location>
</feature>
<evidence type="ECO:0000313" key="12">
    <source>
        <dbReference type="Proteomes" id="UP000433883"/>
    </source>
</evidence>
<feature type="domain" description="ML-like" evidence="10">
    <location>
        <begin position="25"/>
        <end position="164"/>
    </location>
</feature>
<dbReference type="PANTHER" id="PTHR31145:SF2">
    <property type="entry name" value="FLAVIN CARRIER PROTEIN 2"/>
    <property type="match status" value="1"/>
</dbReference>
<dbReference type="InterPro" id="IPR010308">
    <property type="entry name" value="TRP_C"/>
</dbReference>
<dbReference type="GO" id="GO:0055085">
    <property type="term" value="P:transmembrane transport"/>
    <property type="evidence" value="ECO:0007669"/>
    <property type="project" value="TreeGrafter"/>
</dbReference>
<proteinExistence type="inferred from homology"/>
<keyword evidence="5 8" id="KW-1133">Transmembrane helix</keyword>
<feature type="chain" id="PRO_5034913486" description="ML-like domain-containing protein" evidence="9">
    <location>
        <begin position="24"/>
        <end position="1061"/>
    </location>
</feature>
<dbReference type="SMART" id="SM01320">
    <property type="entry name" value="TRP_N"/>
    <property type="match status" value="1"/>
</dbReference>
<feature type="transmembrane region" description="Helical" evidence="8">
    <location>
        <begin position="384"/>
        <end position="404"/>
    </location>
</feature>
<dbReference type="AlphaFoldDB" id="A0A8H3UCT4"/>
<dbReference type="GO" id="GO:0009272">
    <property type="term" value="P:fungal-type cell wall biogenesis"/>
    <property type="evidence" value="ECO:0007669"/>
    <property type="project" value="TreeGrafter"/>
</dbReference>
<evidence type="ECO:0000256" key="2">
    <source>
        <dbReference type="ARBA" id="ARBA00010642"/>
    </source>
</evidence>
<feature type="transmembrane region" description="Helical" evidence="8">
    <location>
        <begin position="464"/>
        <end position="486"/>
    </location>
</feature>
<evidence type="ECO:0000256" key="5">
    <source>
        <dbReference type="ARBA" id="ARBA00022989"/>
    </source>
</evidence>
<feature type="signal peptide" evidence="9">
    <location>
        <begin position="1"/>
        <end position="23"/>
    </location>
</feature>
<feature type="compositionally biased region" description="Polar residues" evidence="7">
    <location>
        <begin position="652"/>
        <end position="672"/>
    </location>
</feature>
<evidence type="ECO:0000256" key="3">
    <source>
        <dbReference type="ARBA" id="ARBA00022692"/>
    </source>
</evidence>
<evidence type="ECO:0000256" key="7">
    <source>
        <dbReference type="SAM" id="MobiDB-lite"/>
    </source>
</evidence>
<gene>
    <name evidence="11" type="ORF">BLS_007062</name>
</gene>
<keyword evidence="6 8" id="KW-0472">Membrane</keyword>
<dbReference type="Pfam" id="PF14558">
    <property type="entry name" value="TRP_N"/>
    <property type="match status" value="1"/>
</dbReference>
<dbReference type="PANTHER" id="PTHR31145">
    <property type="entry name" value="INTEGRAL MEMBRANE PROTEIN (AFU_ORTHOLOGUE AFUA_7G01610)"/>
    <property type="match status" value="1"/>
</dbReference>
<feature type="region of interest" description="Disordered" evidence="7">
    <location>
        <begin position="644"/>
        <end position="679"/>
    </location>
</feature>
<evidence type="ECO:0000256" key="1">
    <source>
        <dbReference type="ARBA" id="ARBA00004141"/>
    </source>
</evidence>
<evidence type="ECO:0000259" key="10">
    <source>
        <dbReference type="SMART" id="SM01320"/>
    </source>
</evidence>
<comment type="similarity">
    <text evidence="2">Belongs to the transient receptor potential (TRP) ion channel family.</text>
</comment>
<protein>
    <recommendedName>
        <fullName evidence="10">ML-like domain-containing protein</fullName>
    </recommendedName>
</protein>
<dbReference type="InterPro" id="IPR032800">
    <property type="entry name" value="TRP_N"/>
</dbReference>
<evidence type="ECO:0000256" key="9">
    <source>
        <dbReference type="SAM" id="SignalP"/>
    </source>
</evidence>
<dbReference type="InterPro" id="IPR040241">
    <property type="entry name" value="TRP_Flc/Pkd2-like"/>
</dbReference>
<feature type="transmembrane region" description="Helical" evidence="8">
    <location>
        <begin position="530"/>
        <end position="548"/>
    </location>
</feature>